<dbReference type="InterPro" id="IPR013087">
    <property type="entry name" value="Znf_C2H2_type"/>
</dbReference>
<comment type="subcellular location">
    <subcellularLocation>
        <location evidence="1">Nucleus</location>
    </subcellularLocation>
</comment>
<feature type="region of interest" description="Disordered" evidence="8">
    <location>
        <begin position="369"/>
        <end position="404"/>
    </location>
</feature>
<evidence type="ECO:0000256" key="7">
    <source>
        <dbReference type="PROSITE-ProRule" id="PRU00042"/>
    </source>
</evidence>
<gene>
    <name evidence="10" type="ORF">TR147471</name>
</gene>
<evidence type="ECO:0000256" key="3">
    <source>
        <dbReference type="ARBA" id="ARBA00022737"/>
    </source>
</evidence>
<evidence type="ECO:0000313" key="10">
    <source>
        <dbReference type="EMBL" id="JAP48772.1"/>
    </source>
</evidence>
<keyword evidence="4 7" id="KW-0863">Zinc-finger</keyword>
<organism evidence="10">
    <name type="scientific">Schistocephalus solidus</name>
    <name type="common">Tapeworm</name>
    <dbReference type="NCBI Taxonomy" id="70667"/>
    <lineage>
        <taxon>Eukaryota</taxon>
        <taxon>Metazoa</taxon>
        <taxon>Spiralia</taxon>
        <taxon>Lophotrochozoa</taxon>
        <taxon>Platyhelminthes</taxon>
        <taxon>Cestoda</taxon>
        <taxon>Eucestoda</taxon>
        <taxon>Diphyllobothriidea</taxon>
        <taxon>Diphyllobothriidae</taxon>
        <taxon>Schistocephalus</taxon>
    </lineage>
</organism>
<dbReference type="PROSITE" id="PS00028">
    <property type="entry name" value="ZINC_FINGER_C2H2_1"/>
    <property type="match status" value="3"/>
</dbReference>
<proteinExistence type="predicted"/>
<dbReference type="PANTHER" id="PTHR16515:SF66">
    <property type="entry name" value="C2H2-TYPE DOMAIN-CONTAINING PROTEIN"/>
    <property type="match status" value="1"/>
</dbReference>
<evidence type="ECO:0000256" key="1">
    <source>
        <dbReference type="ARBA" id="ARBA00004123"/>
    </source>
</evidence>
<dbReference type="Pfam" id="PF00096">
    <property type="entry name" value="zf-C2H2"/>
    <property type="match status" value="1"/>
</dbReference>
<dbReference type="GO" id="GO:0010468">
    <property type="term" value="P:regulation of gene expression"/>
    <property type="evidence" value="ECO:0007669"/>
    <property type="project" value="TreeGrafter"/>
</dbReference>
<keyword evidence="2" id="KW-0479">Metal-binding</keyword>
<feature type="domain" description="C2H2-type" evidence="9">
    <location>
        <begin position="439"/>
        <end position="469"/>
    </location>
</feature>
<evidence type="ECO:0000256" key="8">
    <source>
        <dbReference type="SAM" id="MobiDB-lite"/>
    </source>
</evidence>
<dbReference type="InterPro" id="IPR036236">
    <property type="entry name" value="Znf_C2H2_sf"/>
</dbReference>
<evidence type="ECO:0000256" key="4">
    <source>
        <dbReference type="ARBA" id="ARBA00022771"/>
    </source>
</evidence>
<name>A0A0X3PKG8_SCHSO</name>
<dbReference type="EMBL" id="GEEE01014453">
    <property type="protein sequence ID" value="JAP48772.1"/>
    <property type="molecule type" value="Transcribed_RNA"/>
</dbReference>
<feature type="compositionally biased region" description="Polar residues" evidence="8">
    <location>
        <begin position="322"/>
        <end position="333"/>
    </location>
</feature>
<evidence type="ECO:0000256" key="6">
    <source>
        <dbReference type="ARBA" id="ARBA00023242"/>
    </source>
</evidence>
<evidence type="ECO:0000259" key="9">
    <source>
        <dbReference type="PROSITE" id="PS50157"/>
    </source>
</evidence>
<evidence type="ECO:0000256" key="2">
    <source>
        <dbReference type="ARBA" id="ARBA00022723"/>
    </source>
</evidence>
<evidence type="ECO:0000256" key="5">
    <source>
        <dbReference type="ARBA" id="ARBA00022833"/>
    </source>
</evidence>
<dbReference type="GO" id="GO:0008270">
    <property type="term" value="F:zinc ion binding"/>
    <property type="evidence" value="ECO:0007669"/>
    <property type="project" value="UniProtKB-KW"/>
</dbReference>
<keyword evidence="6" id="KW-0539">Nucleus</keyword>
<keyword evidence="5" id="KW-0862">Zinc</keyword>
<dbReference type="AlphaFoldDB" id="A0A0X3PKG8"/>
<accession>A0A0X3PKG8</accession>
<keyword evidence="3" id="KW-0677">Repeat</keyword>
<dbReference type="SUPFAM" id="SSF57667">
    <property type="entry name" value="beta-beta-alpha zinc fingers"/>
    <property type="match status" value="2"/>
</dbReference>
<dbReference type="Gene3D" id="3.30.160.60">
    <property type="entry name" value="Classic Zinc Finger"/>
    <property type="match status" value="3"/>
</dbReference>
<feature type="non-terminal residue" evidence="10">
    <location>
        <position position="1174"/>
    </location>
</feature>
<dbReference type="FunFam" id="3.30.160.60:FF:000446">
    <property type="entry name" value="Zinc finger protein"/>
    <property type="match status" value="1"/>
</dbReference>
<dbReference type="InterPro" id="IPR050331">
    <property type="entry name" value="Zinc_finger"/>
</dbReference>
<dbReference type="PANTHER" id="PTHR16515">
    <property type="entry name" value="PR DOMAIN ZINC FINGER PROTEIN"/>
    <property type="match status" value="1"/>
</dbReference>
<dbReference type="SMART" id="SM00355">
    <property type="entry name" value="ZnF_C2H2"/>
    <property type="match status" value="5"/>
</dbReference>
<feature type="compositionally biased region" description="Pro residues" evidence="8">
    <location>
        <begin position="311"/>
        <end position="320"/>
    </location>
</feature>
<feature type="domain" description="C2H2-type" evidence="9">
    <location>
        <begin position="210"/>
        <end position="232"/>
    </location>
</feature>
<feature type="region of interest" description="Disordered" evidence="8">
    <location>
        <begin position="307"/>
        <end position="333"/>
    </location>
</feature>
<dbReference type="GO" id="GO:0005634">
    <property type="term" value="C:nucleus"/>
    <property type="evidence" value="ECO:0007669"/>
    <property type="project" value="UniProtKB-SubCell"/>
</dbReference>
<protein>
    <recommendedName>
        <fullName evidence="9">C2H2-type domain-containing protein</fullName>
    </recommendedName>
</protein>
<feature type="domain" description="C2H2-type" evidence="9">
    <location>
        <begin position="411"/>
        <end position="438"/>
    </location>
</feature>
<reference evidence="10" key="1">
    <citation type="submission" date="2016-01" db="EMBL/GenBank/DDBJ databases">
        <title>Reference transcriptome for the parasite Schistocephalus solidus: insights into the molecular evolution of parasitism.</title>
        <authorList>
            <person name="Hebert F.O."/>
            <person name="Grambauer S."/>
            <person name="Barber I."/>
            <person name="Landry C.R."/>
            <person name="Aubin-Horth N."/>
        </authorList>
    </citation>
    <scope>NUCLEOTIDE SEQUENCE</scope>
</reference>
<sequence length="1174" mass="129087">MQIQNSKSLWNLGQCPLKRLENTNSSLSSCSSILSFEPSIETSDYAVGNISTRKSFEKADPVNEYIQTAGNGLGVPSIKPPLKFECCLEPVEWARPKIGKPSQESLLEGCVAQLSNTLSPVDANVFRSPCRSVSNKPLNCDLDFSFDSSPFCNNSPAAEKVNTHGRSPAYFDYVSQQRSAASPNMFFVPINASHPYQPPKSKLSPSEKLHNCKYCGKPYQNLNSLKNHHQKHETGNMVVKRHKCPFCAYSSQYHRNLLKHVDAAHCQQNYFSATSPVNVLAKNFEGRQIRSLLAPVPVVSESLCTLASDNPLPPPPPPPLLTNASDNPLSPAQSLTLRKKQSIAELLCSSSPETQNFIDAHSFSPSADLRPSSLQSLVGAGGSHNNTVGDSARPLPFNNESAERPGSAEAHKCMVCGKTFRSKQKLTHHMDTHDTRKPYFCVVPGCERAFSTPKYLQNHMSDYHGKGNAIRCPAENCQYVCNRQVYMKRHMAEKHPYKKINNCSPRGHSRHFEAETALETQGNAANSETPETLMSARTNFSSLTSLTMQAPCKSSVSTEIIEFDGPVQPNRLSNVFSLSSNDRFPQNAEFYHRPPSSYPSSAPISTSHTRPYPLFDFGEPPHRDPRDLRPIEMSPSYASPSISTYNKRAATFFEQPSVAPCPKLFRSPCADHLSYRPNDAEKFSPSVLSSANKTEASDIDVTFTELNAVLSRDLDEMADKVKTCRAPLSPVGQNCEIAHLIHKDISCRSPSLYGSTDSGNGSLTSARSLGGSTCGISIAEVCSRLENGPALTGDLASFSCSPPTPLNSLISCYNSSSFGDKISSLSSTYPVPSAASGGHRQPFFHCGNTATNFDGYFQPAKQQRLPFQSPSHSRLSTLSEQDSLYQSAASWEHARQLSSHDNKELIVPRSNRPVSLPRAVRNPRQHAPCGFGQPSPDYLENPFSAHDYPPPTSNVLSNVTWEKNHSDSVVLPLPPTADQQSDVGLESNFRTLPPYSSVYQPSPEFGTCARSADYNDEVGDDVGNLGPGIYYNSPFPPVAVQSPKEFYEQKEMNPLHCYPPGHRMPCGSLCTVCPRTIPQERFYPAPQNWREPDYGPSSDKCPPLRTYFDGSQPNNGSGQTPRAFEREPRAYILQQTELGNFVGDEVGHKSSVRATYRYGIDTAESSPRCVSSIV</sequence>
<dbReference type="PROSITE" id="PS50157">
    <property type="entry name" value="ZINC_FINGER_C2H2_2"/>
    <property type="match status" value="3"/>
</dbReference>